<name>A0A0B4XBJ9_9HYPH</name>
<dbReference type="EMBL" id="CP006879">
    <property type="protein sequence ID" value="AJD43922.1"/>
    <property type="molecule type" value="Genomic_DNA"/>
</dbReference>
<sequence length="387" mass="42690">MSLDEYPKLKTSVPGQYLGYGLQPVRLCYYLMSVAKGCRISLEQLDDIAIHDPSGGLIFEQSKSAMSGNPASDRSAELWKTLANWASLPGSLLDPATAFRFYVTPLKVGDLVHALHDARDAAKADALLKKFKTKTFKGKKGVGVEPLISKFLEAGDEVCLKVIRLFELQTEEDPIDAITQKLVVTLPEESLDQYCAAAIGIAKDDVDSLIRKKKAPILDAVVFRRKLRAFIRKHDFSKLLVSTTGAPAQDQIADLLSSQPTFVRQLLAVEASDTLMTNAVSDFLRAMADKVTWADTGSIVNSSLDELDESLIRHHAMTSDELSDTHGHLDAPQLGRQLYRRCVNLTMPLEGQSLPTYFVAGEYNCLADDRRVGWHPDHKTLFPKGAS</sequence>
<evidence type="ECO:0000259" key="1">
    <source>
        <dbReference type="Pfam" id="PF20283"/>
    </source>
</evidence>
<dbReference type="InterPro" id="IPR046913">
    <property type="entry name" value="ABC-3C_CTD7"/>
</dbReference>
<protein>
    <recommendedName>
        <fullName evidence="1">ABC-three component systems C-terminal domain-containing protein</fullName>
    </recommendedName>
</protein>
<evidence type="ECO:0000313" key="3">
    <source>
        <dbReference type="Proteomes" id="UP000031368"/>
    </source>
</evidence>
<organism evidence="2 3">
    <name type="scientific">Rhizobium gallicum bv. gallicum R602sp</name>
    <dbReference type="NCBI Taxonomy" id="1041138"/>
    <lineage>
        <taxon>Bacteria</taxon>
        <taxon>Pseudomonadati</taxon>
        <taxon>Pseudomonadota</taxon>
        <taxon>Alphaproteobacteria</taxon>
        <taxon>Hyphomicrobiales</taxon>
        <taxon>Rhizobiaceae</taxon>
        <taxon>Rhizobium/Agrobacterium group</taxon>
        <taxon>Rhizobium</taxon>
    </lineage>
</organism>
<dbReference type="KEGG" id="rga:RGR602_PB00391"/>
<proteinExistence type="predicted"/>
<geneLocation type="plasmid" evidence="2 3">
    <name>pRgalR602b</name>
</geneLocation>
<keyword evidence="3" id="KW-1185">Reference proteome</keyword>
<gene>
    <name evidence="2" type="ORF">RGR602_PB00391</name>
</gene>
<dbReference type="HOGENOM" id="CLU_059732_0_0_5"/>
<dbReference type="Proteomes" id="UP000031368">
    <property type="component" value="Plasmid pRgalR602b"/>
</dbReference>
<accession>A0A0B4XBJ9</accession>
<dbReference type="AlphaFoldDB" id="A0A0B4XBJ9"/>
<keyword evidence="2" id="KW-0614">Plasmid</keyword>
<evidence type="ECO:0000313" key="2">
    <source>
        <dbReference type="EMBL" id="AJD43922.1"/>
    </source>
</evidence>
<dbReference type="RefSeq" id="WP_040114337.1">
    <property type="nucleotide sequence ID" value="NZ_CP006879.1"/>
</dbReference>
<feature type="domain" description="ABC-three component systems C-terminal" evidence="1">
    <location>
        <begin position="262"/>
        <end position="380"/>
    </location>
</feature>
<dbReference type="Pfam" id="PF20283">
    <property type="entry name" value="CTD7"/>
    <property type="match status" value="1"/>
</dbReference>
<reference evidence="2 3" key="1">
    <citation type="submission" date="2013-11" db="EMBL/GenBank/DDBJ databases">
        <title>Complete genome sequence of Rhizobium gallicum bv. gallicum R602.</title>
        <authorList>
            <person name="Bustos P."/>
            <person name="Santamaria R.I."/>
            <person name="Lozano L."/>
            <person name="Acosta J.L."/>
            <person name="Ormeno-Orrillo E."/>
            <person name="Rogel M.A."/>
            <person name="Romero D."/>
            <person name="Cevallos M.A."/>
            <person name="Martinez-Romero E."/>
            <person name="Gonzalez V."/>
        </authorList>
    </citation>
    <scope>NUCLEOTIDE SEQUENCE [LARGE SCALE GENOMIC DNA]</scope>
    <source>
        <strain evidence="2 3">R602</strain>
        <plasmid evidence="2 3">pRgalR602b</plasmid>
    </source>
</reference>